<reference evidence="17 18" key="1">
    <citation type="submission" date="2024-07" db="EMBL/GenBank/DDBJ databases">
        <authorList>
            <person name="Thanompreechachai J."/>
            <person name="Duangmal K."/>
        </authorList>
    </citation>
    <scope>NUCLEOTIDE SEQUENCE [LARGE SCALE GENOMIC DNA]</scope>
    <source>
        <strain evidence="17 18">LSe6-4</strain>
    </source>
</reference>
<feature type="domain" description="Phosphatidylglycerol lysyltransferase C-terminal" evidence="16">
    <location>
        <begin position="572"/>
        <end position="860"/>
    </location>
</feature>
<dbReference type="PANTHER" id="PTHR34697:SF2">
    <property type="entry name" value="PHOSPHATIDYLGLYCEROL LYSYLTRANSFERASE"/>
    <property type="match status" value="1"/>
</dbReference>
<feature type="compositionally biased region" description="Pro residues" evidence="14">
    <location>
        <begin position="40"/>
        <end position="49"/>
    </location>
</feature>
<keyword evidence="9" id="KW-0443">Lipid metabolism</keyword>
<feature type="transmembrane region" description="Helical" evidence="15">
    <location>
        <begin position="59"/>
        <end position="80"/>
    </location>
</feature>
<dbReference type="Proteomes" id="UP001565927">
    <property type="component" value="Unassembled WGS sequence"/>
</dbReference>
<accession>A0ABV4H6G9</accession>
<feature type="transmembrane region" description="Helical" evidence="15">
    <location>
        <begin position="100"/>
        <end position="122"/>
    </location>
</feature>
<dbReference type="Pfam" id="PF03706">
    <property type="entry name" value="LPG_synthase_TM"/>
    <property type="match status" value="1"/>
</dbReference>
<keyword evidence="8 15" id="KW-1133">Transmembrane helix</keyword>
<evidence type="ECO:0000256" key="4">
    <source>
        <dbReference type="ARBA" id="ARBA00021546"/>
    </source>
</evidence>
<evidence type="ECO:0000256" key="11">
    <source>
        <dbReference type="ARBA" id="ARBA00023251"/>
    </source>
</evidence>
<dbReference type="InterPro" id="IPR024320">
    <property type="entry name" value="LPG_synthase_C"/>
</dbReference>
<evidence type="ECO:0000256" key="1">
    <source>
        <dbReference type="ARBA" id="ARBA00004651"/>
    </source>
</evidence>
<feature type="region of interest" description="Disordered" evidence="14">
    <location>
        <begin position="1"/>
        <end position="55"/>
    </location>
</feature>
<comment type="caution">
    <text evidence="17">The sequence shown here is derived from an EMBL/GenBank/DDBJ whole genome shotgun (WGS) entry which is preliminary data.</text>
</comment>
<dbReference type="PANTHER" id="PTHR34697">
    <property type="entry name" value="PHOSPHATIDYLGLYCEROL LYSYLTRANSFERASE"/>
    <property type="match status" value="1"/>
</dbReference>
<gene>
    <name evidence="17" type="primary">mprF</name>
    <name evidence="17" type="ORF">AB2L27_14875</name>
</gene>
<dbReference type="EC" id="2.3.2.3" evidence="3"/>
<feature type="transmembrane region" description="Helical" evidence="15">
    <location>
        <begin position="327"/>
        <end position="355"/>
    </location>
</feature>
<evidence type="ECO:0000256" key="2">
    <source>
        <dbReference type="ARBA" id="ARBA00008627"/>
    </source>
</evidence>
<dbReference type="RefSeq" id="WP_370442263.1">
    <property type="nucleotide sequence ID" value="NZ_JBGFTU010000017.1"/>
</dbReference>
<proteinExistence type="inferred from homology"/>
<feature type="transmembrane region" description="Helical" evidence="15">
    <location>
        <begin position="486"/>
        <end position="510"/>
    </location>
</feature>
<sequence>MSSPTTHAAGSTVPAPRPGPAADPAPGANGAGGPGARTPAQPPAQPPVPARRRSRRRTVLGTVGLLALLVLAAVMLHRTFGRLSAAEFGAALSGLGPGALLPALALSALSLLLMTGYDALALRHVGRSLPYRRYGLAAFTATALGNGLGASALVGAAVRARLYSRWGVPAGDVARVVGVNLITLVLGAAVLAGGGALVAPHAVAAAVGVPVPAVLTVAGVLAGLVVAHLAFALAGPREVRLGRLVLHRPTLPVAGGQVVLSTLEWLAMASVLYVLLPAEGRPAFWPFAVAFATATVAGLLSSAPGGVGVFESSLLLLTGPIGSPAQVAAALVVYRVCYFLLPVLPAAVLLAVHEARQGRWLHLLRPRRVLPARRRAVLPSAVGLVVAVAGLAPLAADDLPGALPLELSRATTGLGGLAAVLLAVGLHRRLRSAWACTLVLAVAVAAAALVHTDAPGALAAAALAVVLVRTRAAFHRGALLPPLLPAALRPGTLVAPLVALALVAGAVLWHEALLGSGAPDGRWGRLLLVAGAAGMLLGGRWLARTLTAGPHRGTRAGTCPVELARVDDLVARFGRCLSHLAFTGDKRFHFSPTGAAFLMYQVRGRSWVVMGDPVGQDEQVRGLVADFVALVDRHGGRPVFYNVTPEHAQLYRACGLSLAKLGEEAVIDLPDFTLAGKARVGLRNCRNKSQRLGMSVQFLDPADVGPLLPQLREVSQAWLTQRNGREKRFSLGAFDEDYVRRFPLAVVRQDGRITAFATLWRSADGRDVQVDLMRRLPEGPRTVMTYLFVECILWAKEQGCATFNLGMAPLAGLQGEQGPESVWDALGHLVWTHGERFYNFQGLRTFKQGFNPRWQPCYVASPGGPALTGAMVDVVTLVGGGVRGVLRG</sequence>
<feature type="transmembrane region" description="Helical" evidence="15">
    <location>
        <begin position="433"/>
        <end position="450"/>
    </location>
</feature>
<comment type="catalytic activity">
    <reaction evidence="13">
        <text>L-lysyl-tRNA(Lys) + a 1,2-diacyl-sn-glycero-3-phospho-(1'-sn-glycerol) = a 1,2-diacyl-sn-glycero-3-phospho-1'-(3'-O-L-lysyl)-sn-glycerol + tRNA(Lys)</text>
        <dbReference type="Rhea" id="RHEA:10668"/>
        <dbReference type="Rhea" id="RHEA-COMP:9696"/>
        <dbReference type="Rhea" id="RHEA-COMP:9697"/>
        <dbReference type="ChEBI" id="CHEBI:64716"/>
        <dbReference type="ChEBI" id="CHEBI:75792"/>
        <dbReference type="ChEBI" id="CHEBI:78442"/>
        <dbReference type="ChEBI" id="CHEBI:78529"/>
        <dbReference type="EC" id="2.3.2.3"/>
    </reaction>
</comment>
<evidence type="ECO:0000256" key="14">
    <source>
        <dbReference type="SAM" id="MobiDB-lite"/>
    </source>
</evidence>
<feature type="transmembrane region" description="Helical" evidence="15">
    <location>
        <begin position="254"/>
        <end position="276"/>
    </location>
</feature>
<evidence type="ECO:0000313" key="17">
    <source>
        <dbReference type="EMBL" id="MEZ0166040.1"/>
    </source>
</evidence>
<feature type="transmembrane region" description="Helical" evidence="15">
    <location>
        <begin position="211"/>
        <end position="234"/>
    </location>
</feature>
<evidence type="ECO:0000256" key="10">
    <source>
        <dbReference type="ARBA" id="ARBA00023136"/>
    </source>
</evidence>
<organism evidence="17 18">
    <name type="scientific">Kineococcus halophytocola</name>
    <dbReference type="NCBI Taxonomy" id="3234027"/>
    <lineage>
        <taxon>Bacteria</taxon>
        <taxon>Bacillati</taxon>
        <taxon>Actinomycetota</taxon>
        <taxon>Actinomycetes</taxon>
        <taxon>Kineosporiales</taxon>
        <taxon>Kineosporiaceae</taxon>
        <taxon>Kineococcus</taxon>
    </lineage>
</organism>
<feature type="transmembrane region" description="Helical" evidence="15">
    <location>
        <begin position="522"/>
        <end position="543"/>
    </location>
</feature>
<name>A0ABV4H6G9_9ACTN</name>
<feature type="transmembrane region" description="Helical" evidence="15">
    <location>
        <begin position="134"/>
        <end position="158"/>
    </location>
</feature>
<dbReference type="InterPro" id="IPR016181">
    <property type="entry name" value="Acyl_CoA_acyltransferase"/>
</dbReference>
<dbReference type="SUPFAM" id="SSF55729">
    <property type="entry name" value="Acyl-CoA N-acyltransferases (Nat)"/>
    <property type="match status" value="1"/>
</dbReference>
<comment type="subcellular location">
    <subcellularLocation>
        <location evidence="1">Cell membrane</location>
        <topology evidence="1">Multi-pass membrane protein</topology>
    </subcellularLocation>
</comment>
<feature type="transmembrane region" description="Helical" evidence="15">
    <location>
        <begin position="178"/>
        <end position="199"/>
    </location>
</feature>
<feature type="transmembrane region" description="Helical" evidence="15">
    <location>
        <begin position="407"/>
        <end position="426"/>
    </location>
</feature>
<evidence type="ECO:0000256" key="7">
    <source>
        <dbReference type="ARBA" id="ARBA00022692"/>
    </source>
</evidence>
<dbReference type="EMBL" id="JBGFTU010000017">
    <property type="protein sequence ID" value="MEZ0166040.1"/>
    <property type="molecule type" value="Genomic_DNA"/>
</dbReference>
<evidence type="ECO:0000256" key="9">
    <source>
        <dbReference type="ARBA" id="ARBA00023098"/>
    </source>
</evidence>
<keyword evidence="7 15" id="KW-0812">Transmembrane</keyword>
<keyword evidence="11" id="KW-0046">Antibiotic resistance</keyword>
<keyword evidence="10 15" id="KW-0472">Membrane</keyword>
<dbReference type="InterPro" id="IPR022791">
    <property type="entry name" value="L-PG_synthase/AglD"/>
</dbReference>
<evidence type="ECO:0000313" key="18">
    <source>
        <dbReference type="Proteomes" id="UP001565927"/>
    </source>
</evidence>
<feature type="transmembrane region" description="Helical" evidence="15">
    <location>
        <begin position="283"/>
        <end position="307"/>
    </location>
</feature>
<evidence type="ECO:0000256" key="3">
    <source>
        <dbReference type="ARBA" id="ARBA00012014"/>
    </source>
</evidence>
<evidence type="ECO:0000256" key="6">
    <source>
        <dbReference type="ARBA" id="ARBA00022679"/>
    </source>
</evidence>
<dbReference type="Pfam" id="PF09924">
    <property type="entry name" value="LPG_synthase_C"/>
    <property type="match status" value="1"/>
</dbReference>
<evidence type="ECO:0000256" key="8">
    <source>
        <dbReference type="ARBA" id="ARBA00022989"/>
    </source>
</evidence>
<evidence type="ECO:0000256" key="5">
    <source>
        <dbReference type="ARBA" id="ARBA00022475"/>
    </source>
</evidence>
<dbReference type="InterPro" id="IPR051211">
    <property type="entry name" value="PG_lysyltransferase"/>
</dbReference>
<protein>
    <recommendedName>
        <fullName evidence="4">Phosphatidylglycerol lysyltransferase</fullName>
        <ecNumber evidence="3">2.3.2.3</ecNumber>
    </recommendedName>
    <alternativeName>
        <fullName evidence="12">Lysylphosphatidylglycerol synthase</fullName>
    </alternativeName>
</protein>
<keyword evidence="18" id="KW-1185">Reference proteome</keyword>
<dbReference type="NCBIfam" id="NF033480">
    <property type="entry name" value="bifunc_MprF"/>
    <property type="match status" value="1"/>
</dbReference>
<comment type="similarity">
    <text evidence="2">Belongs to the LPG synthase family.</text>
</comment>
<evidence type="ECO:0000256" key="13">
    <source>
        <dbReference type="ARBA" id="ARBA00047540"/>
    </source>
</evidence>
<keyword evidence="5" id="KW-1003">Cell membrane</keyword>
<evidence type="ECO:0000256" key="15">
    <source>
        <dbReference type="SAM" id="Phobius"/>
    </source>
</evidence>
<evidence type="ECO:0000256" key="12">
    <source>
        <dbReference type="ARBA" id="ARBA00031899"/>
    </source>
</evidence>
<keyword evidence="6" id="KW-0808">Transferase</keyword>
<feature type="transmembrane region" description="Helical" evidence="15">
    <location>
        <begin position="376"/>
        <end position="395"/>
    </location>
</feature>
<evidence type="ECO:0000259" key="16">
    <source>
        <dbReference type="Pfam" id="PF09924"/>
    </source>
</evidence>